<proteinExistence type="predicted"/>
<organism evidence="1 2">
    <name type="scientific">Eumeta variegata</name>
    <name type="common">Bagworm moth</name>
    <name type="synonym">Eumeta japonica</name>
    <dbReference type="NCBI Taxonomy" id="151549"/>
    <lineage>
        <taxon>Eukaryota</taxon>
        <taxon>Metazoa</taxon>
        <taxon>Ecdysozoa</taxon>
        <taxon>Arthropoda</taxon>
        <taxon>Hexapoda</taxon>
        <taxon>Insecta</taxon>
        <taxon>Pterygota</taxon>
        <taxon>Neoptera</taxon>
        <taxon>Endopterygota</taxon>
        <taxon>Lepidoptera</taxon>
        <taxon>Glossata</taxon>
        <taxon>Ditrysia</taxon>
        <taxon>Tineoidea</taxon>
        <taxon>Psychidae</taxon>
        <taxon>Oiketicinae</taxon>
        <taxon>Eumeta</taxon>
    </lineage>
</organism>
<dbReference type="Proteomes" id="UP000299102">
    <property type="component" value="Unassembled WGS sequence"/>
</dbReference>
<evidence type="ECO:0000313" key="1">
    <source>
        <dbReference type="EMBL" id="GBP84812.1"/>
    </source>
</evidence>
<reference evidence="1 2" key="1">
    <citation type="journal article" date="2019" name="Commun. Biol.">
        <title>The bagworm genome reveals a unique fibroin gene that provides high tensile strength.</title>
        <authorList>
            <person name="Kono N."/>
            <person name="Nakamura H."/>
            <person name="Ohtoshi R."/>
            <person name="Tomita M."/>
            <person name="Numata K."/>
            <person name="Arakawa K."/>
        </authorList>
    </citation>
    <scope>NUCLEOTIDE SEQUENCE [LARGE SCALE GENOMIC DNA]</scope>
</reference>
<dbReference type="EMBL" id="BGZK01001699">
    <property type="protein sequence ID" value="GBP84812.1"/>
    <property type="molecule type" value="Genomic_DNA"/>
</dbReference>
<evidence type="ECO:0000313" key="2">
    <source>
        <dbReference type="Proteomes" id="UP000299102"/>
    </source>
</evidence>
<keyword evidence="2" id="KW-1185">Reference proteome</keyword>
<comment type="caution">
    <text evidence="1">The sequence shown here is derived from an EMBL/GenBank/DDBJ whole genome shotgun (WGS) entry which is preliminary data.</text>
</comment>
<gene>
    <name evidence="1" type="ORF">EVAR_63694_1</name>
</gene>
<name>A0A4C1ZBU6_EUMVA</name>
<sequence>MFNIGAGSEPQARPASELTAMTKVAVFKSGVNTTECLYIARVSNTDMCTWVVYLQMITNVIEILKEERMRGINDVREWCDLKEDVVTKVVKDMLRWFGYLETTNESRQNKSVQRMCEVKKSQGLP</sequence>
<accession>A0A4C1ZBU6</accession>
<protein>
    <submittedName>
        <fullName evidence="1">Uncharacterized protein</fullName>
    </submittedName>
</protein>
<dbReference type="OrthoDB" id="425681at2759"/>
<dbReference type="AlphaFoldDB" id="A0A4C1ZBU6"/>